<feature type="compositionally biased region" description="Basic and acidic residues" evidence="5">
    <location>
        <begin position="69"/>
        <end position="90"/>
    </location>
</feature>
<feature type="region of interest" description="Disordered" evidence="5">
    <location>
        <begin position="30"/>
        <end position="126"/>
    </location>
</feature>
<dbReference type="InterPro" id="IPR022091">
    <property type="entry name" value="TMF_TATA-bd"/>
</dbReference>
<dbReference type="Pfam" id="PF12329">
    <property type="entry name" value="TMF_DNA_bd"/>
    <property type="match status" value="1"/>
</dbReference>
<dbReference type="OMA" id="NWESIEF"/>
<evidence type="ECO:0000259" key="6">
    <source>
        <dbReference type="Pfam" id="PF12325"/>
    </source>
</evidence>
<dbReference type="Proteomes" id="UP000019373">
    <property type="component" value="Unassembled WGS sequence"/>
</dbReference>
<name>U1HKB6_ENDPU</name>
<evidence type="ECO:0000256" key="5">
    <source>
        <dbReference type="SAM" id="MobiDB-lite"/>
    </source>
</evidence>
<evidence type="ECO:0000256" key="4">
    <source>
        <dbReference type="SAM" id="Coils"/>
    </source>
</evidence>
<feature type="region of interest" description="Disordered" evidence="5">
    <location>
        <begin position="633"/>
        <end position="678"/>
    </location>
</feature>
<feature type="region of interest" description="Disordered" evidence="5">
    <location>
        <begin position="291"/>
        <end position="315"/>
    </location>
</feature>
<keyword evidence="3 4" id="KW-0175">Coiled coil</keyword>
<dbReference type="Pfam" id="PF12325">
    <property type="entry name" value="TMF_TATA_bd"/>
    <property type="match status" value="1"/>
</dbReference>
<feature type="compositionally biased region" description="Low complexity" evidence="5">
    <location>
        <begin position="55"/>
        <end position="68"/>
    </location>
</feature>
<dbReference type="GeneID" id="19237579"/>
<evidence type="ECO:0000313" key="8">
    <source>
        <dbReference type="Proteomes" id="UP000019373"/>
    </source>
</evidence>
<feature type="compositionally biased region" description="Polar residues" evidence="5">
    <location>
        <begin position="651"/>
        <end position="678"/>
    </location>
</feature>
<feature type="domain" description="TATA element modulatory factor 1 TATA binding" evidence="6">
    <location>
        <begin position="709"/>
        <end position="822"/>
    </location>
</feature>
<organism evidence="7 8">
    <name type="scientific">Endocarpon pusillum (strain Z07020 / HMAS-L-300199)</name>
    <name type="common">Lichen-forming fungus</name>
    <dbReference type="NCBI Taxonomy" id="1263415"/>
    <lineage>
        <taxon>Eukaryota</taxon>
        <taxon>Fungi</taxon>
        <taxon>Dikarya</taxon>
        <taxon>Ascomycota</taxon>
        <taxon>Pezizomycotina</taxon>
        <taxon>Eurotiomycetes</taxon>
        <taxon>Chaetothyriomycetidae</taxon>
        <taxon>Verrucariales</taxon>
        <taxon>Verrucariaceae</taxon>
        <taxon>Endocarpon</taxon>
    </lineage>
</organism>
<dbReference type="GO" id="GO:0005794">
    <property type="term" value="C:Golgi apparatus"/>
    <property type="evidence" value="ECO:0007669"/>
    <property type="project" value="UniProtKB-SubCell"/>
</dbReference>
<dbReference type="HOGENOM" id="CLU_013114_0_0_1"/>
<dbReference type="RefSeq" id="XP_007803718.1">
    <property type="nucleotide sequence ID" value="XM_007805527.1"/>
</dbReference>
<keyword evidence="2" id="KW-0333">Golgi apparatus</keyword>
<evidence type="ECO:0000256" key="1">
    <source>
        <dbReference type="ARBA" id="ARBA00004555"/>
    </source>
</evidence>
<proteinExistence type="predicted"/>
<feature type="coiled-coil region" evidence="4">
    <location>
        <begin position="722"/>
        <end position="822"/>
    </location>
</feature>
<comment type="subcellular location">
    <subcellularLocation>
        <location evidence="1">Golgi apparatus</location>
    </subcellularLocation>
</comment>
<dbReference type="eggNOG" id="KOG4673">
    <property type="taxonomic scope" value="Eukaryota"/>
</dbReference>
<accession>U1HKB6</accession>
<gene>
    <name evidence="7" type="ORF">EPUS_02526</name>
</gene>
<sequence>MASPRKPAKQSSGWGGFLQQAVLSVESRLDNILADEDQPSGKTNASEKAQEHTGRASTDVSRSSSTTRTSDRLQERLARALAKKTSEARNESPVSTVDPVSGTATPVDKFPHENAQNTSSRTSTDGMRNVRIPSITADDMHIINPAIDNIEQLEQKSLTCGSGVFEKERQPQVLSQAATPTRLSMEEESRIQTQDIVVNGIRTPDEGASAEEMYTYIEKIDALQAKLQYLTREVAVSAHDAAAAAKAGSPEKRLLEKDEKIALLMEEGEKLSKAEMKHLMTIKKLRSQAAETAKSQSSIRARAEKAEASLSNAEQRRNRAEAAMRKAEEKLALSLNADRDAEALRSERDALTNTVADIRAQLAHANRRAEIAESKAQSDALGKEKKQIAELQDDLTSLKVEREISEEKLQREIRDLKALLEREKERSTSLEGELRAEQSLLESKMESLRNRAEEASSSSVGDSQAKLLRQIETLQNQYAVASDNWKGIEGSFLARIANVEKERDGLEHREGDLRKKIREATQKAKNAEKENEASKDVIYQLEQSLSEQKSEVKHLKQKLRETEDSLASVRKDLEAQKQRYESDLSRRVEEERHRWKEHILIQSPNVHRNESPIGSLRKGSGLGLGLEHVNGSFASAERSQSRRPSAFPPSFRNSNTPPRQNSSTSFQPSLNGTVPETPASQAIDQDEYFPEPSTPASPGTHRGVNDLISVSTVGAGPSVQLVERMSASVRRLESEKAASKDEIARLTAQRDESRKEVVALMRELELKRAGDERIKVLEEELRLVNERHQTTLEMLGEKSELVEELRADVADVKQMYRDLVDRTMK</sequence>
<dbReference type="PANTHER" id="PTHR46515">
    <property type="entry name" value="TATA ELEMENT MODULATORY FACTOR TMF1"/>
    <property type="match status" value="1"/>
</dbReference>
<keyword evidence="8" id="KW-1185">Reference proteome</keyword>
<feature type="compositionally biased region" description="Polar residues" evidence="5">
    <location>
        <begin position="114"/>
        <end position="126"/>
    </location>
</feature>
<evidence type="ECO:0000256" key="3">
    <source>
        <dbReference type="ARBA" id="ARBA00023054"/>
    </source>
</evidence>
<evidence type="ECO:0000256" key="2">
    <source>
        <dbReference type="ARBA" id="ARBA00023034"/>
    </source>
</evidence>
<reference evidence="8" key="1">
    <citation type="journal article" date="2014" name="BMC Genomics">
        <title>Genome characteristics reveal the impact of lichenization on lichen-forming fungus Endocarpon pusillum Hedwig (Verrucariales, Ascomycota).</title>
        <authorList>
            <person name="Wang Y.-Y."/>
            <person name="Liu B."/>
            <person name="Zhang X.-Y."/>
            <person name="Zhou Q.-M."/>
            <person name="Zhang T."/>
            <person name="Li H."/>
            <person name="Yu Y.-F."/>
            <person name="Zhang X.-L."/>
            <person name="Hao X.-Y."/>
            <person name="Wang M."/>
            <person name="Wang L."/>
            <person name="Wei J.-C."/>
        </authorList>
    </citation>
    <scope>NUCLEOTIDE SEQUENCE [LARGE SCALE GENOMIC DNA]</scope>
    <source>
        <strain evidence="8">Z07020 / HMAS-L-300199</strain>
    </source>
</reference>
<dbReference type="EMBL" id="KE721301">
    <property type="protein sequence ID" value="ERF70660.1"/>
    <property type="molecule type" value="Genomic_DNA"/>
</dbReference>
<evidence type="ECO:0000313" key="7">
    <source>
        <dbReference type="EMBL" id="ERF70660.1"/>
    </source>
</evidence>
<dbReference type="AlphaFoldDB" id="U1HKB6"/>
<dbReference type="InterPro" id="IPR022092">
    <property type="entry name" value="TMF_DNA-bd"/>
</dbReference>
<protein>
    <recommendedName>
        <fullName evidence="6">TATA element modulatory factor 1 TATA binding domain-containing protein</fullName>
    </recommendedName>
</protein>
<dbReference type="GO" id="GO:0005783">
    <property type="term" value="C:endoplasmic reticulum"/>
    <property type="evidence" value="ECO:0007669"/>
    <property type="project" value="TreeGrafter"/>
</dbReference>
<dbReference type="PANTHER" id="PTHR46515:SF1">
    <property type="entry name" value="TATA ELEMENT MODULATORY FACTOR"/>
    <property type="match status" value="1"/>
</dbReference>
<dbReference type="OrthoDB" id="74178at2759"/>
<dbReference type="InterPro" id="IPR052602">
    <property type="entry name" value="Growth_transcription_reg"/>
</dbReference>